<dbReference type="InterPro" id="IPR048501">
    <property type="entry name" value="Legum_prodom"/>
</dbReference>
<dbReference type="Gene3D" id="1.10.132.130">
    <property type="match status" value="1"/>
</dbReference>
<keyword evidence="1" id="KW-0732">Signal</keyword>
<feature type="chain" id="PRO_5035779583" evidence="1">
    <location>
        <begin position="26"/>
        <end position="154"/>
    </location>
</feature>
<reference evidence="2 3" key="1">
    <citation type="submission" date="2021-07" db="EMBL/GenBank/DDBJ databases">
        <authorList>
            <person name="Imarazene B."/>
            <person name="Zahm M."/>
            <person name="Klopp C."/>
            <person name="Cabau C."/>
            <person name="Beille S."/>
            <person name="Jouanno E."/>
            <person name="Castinel A."/>
            <person name="Lluch J."/>
            <person name="Gil L."/>
            <person name="Kuchtly C."/>
            <person name="Lopez Roques C."/>
            <person name="Donnadieu C."/>
            <person name="Parrinello H."/>
            <person name="Journot L."/>
            <person name="Du K."/>
            <person name="Schartl M."/>
            <person name="Retaux S."/>
            <person name="Guiguen Y."/>
        </authorList>
    </citation>
    <scope>NUCLEOTIDE SEQUENCE [LARGE SCALE GENOMIC DNA]</scope>
    <source>
        <strain evidence="2">Pach_M1</strain>
        <tissue evidence="2">Testis</tissue>
    </source>
</reference>
<dbReference type="OMA" id="PCARSIV"/>
<accession>A0A8T2L4B7</accession>
<gene>
    <name evidence="2" type="primary">LGMN</name>
    <name evidence="2" type="ORF">AMEX_G20145</name>
</gene>
<sequence length="154" mass="17813">MRYLITLPLLFCICAAIMEPRDCVANQDVAVALLQKKILSAKSAEDKAKYEKEMAELMQSRELVRDVMHKIVEKSTDSPEEYEQVLHAKSTAYSTKEYKEVLEYFREHSLDWHNPKYQTLLQHLHLFSNLLEAKVPVERIKSSIDKVSAGLTDQ</sequence>
<dbReference type="CDD" id="cd21115">
    <property type="entry name" value="legumain_C"/>
    <property type="match status" value="1"/>
</dbReference>
<dbReference type="Proteomes" id="UP000752171">
    <property type="component" value="Unassembled WGS sequence"/>
</dbReference>
<dbReference type="OrthoDB" id="192611at2759"/>
<protein>
    <submittedName>
        <fullName evidence="2">Legumain-like isoform X1</fullName>
    </submittedName>
</protein>
<proteinExistence type="predicted"/>
<dbReference type="InterPro" id="IPR046427">
    <property type="entry name" value="Legumain_prodom_sf"/>
</dbReference>
<evidence type="ECO:0000313" key="2">
    <source>
        <dbReference type="EMBL" id="KAG9265677.1"/>
    </source>
</evidence>
<organism evidence="2 3">
    <name type="scientific">Astyanax mexicanus</name>
    <name type="common">Blind cave fish</name>
    <name type="synonym">Astyanax fasciatus mexicanus</name>
    <dbReference type="NCBI Taxonomy" id="7994"/>
    <lineage>
        <taxon>Eukaryota</taxon>
        <taxon>Metazoa</taxon>
        <taxon>Chordata</taxon>
        <taxon>Craniata</taxon>
        <taxon>Vertebrata</taxon>
        <taxon>Euteleostomi</taxon>
        <taxon>Actinopterygii</taxon>
        <taxon>Neopterygii</taxon>
        <taxon>Teleostei</taxon>
        <taxon>Ostariophysi</taxon>
        <taxon>Characiformes</taxon>
        <taxon>Characoidei</taxon>
        <taxon>Acestrorhamphidae</taxon>
        <taxon>Acestrorhamphinae</taxon>
        <taxon>Astyanax</taxon>
    </lineage>
</organism>
<dbReference type="AlphaFoldDB" id="A0A8T2L4B7"/>
<comment type="caution">
    <text evidence="2">The sequence shown here is derived from an EMBL/GenBank/DDBJ whole genome shotgun (WGS) entry which is preliminary data.</text>
</comment>
<feature type="signal peptide" evidence="1">
    <location>
        <begin position="1"/>
        <end position="25"/>
    </location>
</feature>
<name>A0A8T2L4B7_ASTMX</name>
<dbReference type="EMBL" id="JAICCE010000017">
    <property type="protein sequence ID" value="KAG9265677.1"/>
    <property type="molecule type" value="Genomic_DNA"/>
</dbReference>
<evidence type="ECO:0000313" key="3">
    <source>
        <dbReference type="Proteomes" id="UP000752171"/>
    </source>
</evidence>
<evidence type="ECO:0000256" key="1">
    <source>
        <dbReference type="SAM" id="SignalP"/>
    </source>
</evidence>